<feature type="compositionally biased region" description="Low complexity" evidence="2">
    <location>
        <begin position="400"/>
        <end position="420"/>
    </location>
</feature>
<feature type="compositionally biased region" description="Low complexity" evidence="2">
    <location>
        <begin position="298"/>
        <end position="312"/>
    </location>
</feature>
<feature type="compositionally biased region" description="Low complexity" evidence="2">
    <location>
        <begin position="219"/>
        <end position="240"/>
    </location>
</feature>
<feature type="compositionally biased region" description="Low complexity" evidence="2">
    <location>
        <begin position="329"/>
        <end position="345"/>
    </location>
</feature>
<evidence type="ECO:0000256" key="1">
    <source>
        <dbReference type="SAM" id="Coils"/>
    </source>
</evidence>
<feature type="region of interest" description="Disordered" evidence="2">
    <location>
        <begin position="659"/>
        <end position="681"/>
    </location>
</feature>
<keyword evidence="4" id="KW-1185">Reference proteome</keyword>
<comment type="caution">
    <text evidence="3">The sequence shown here is derived from an EMBL/GenBank/DDBJ whole genome shotgun (WGS) entry which is preliminary data.</text>
</comment>
<protein>
    <submittedName>
        <fullName evidence="3">Uncharacterized protein</fullName>
    </submittedName>
</protein>
<feature type="coiled-coil region" evidence="1">
    <location>
        <begin position="525"/>
        <end position="552"/>
    </location>
</feature>
<feature type="compositionally biased region" description="Basic and acidic residues" evidence="2">
    <location>
        <begin position="241"/>
        <end position="256"/>
    </location>
</feature>
<evidence type="ECO:0000313" key="3">
    <source>
        <dbReference type="EMBL" id="KAK8844962.1"/>
    </source>
</evidence>
<keyword evidence="1" id="KW-0175">Coiled coil</keyword>
<feature type="compositionally biased region" description="Basic and acidic residues" evidence="2">
    <location>
        <begin position="366"/>
        <end position="396"/>
    </location>
</feature>
<dbReference type="EMBL" id="JAPFFF010000031">
    <property type="protein sequence ID" value="KAK8844962.1"/>
    <property type="molecule type" value="Genomic_DNA"/>
</dbReference>
<dbReference type="Proteomes" id="UP001470230">
    <property type="component" value="Unassembled WGS sequence"/>
</dbReference>
<evidence type="ECO:0000256" key="2">
    <source>
        <dbReference type="SAM" id="MobiDB-lite"/>
    </source>
</evidence>
<feature type="region of interest" description="Disordered" evidence="2">
    <location>
        <begin position="298"/>
        <end position="464"/>
    </location>
</feature>
<proteinExistence type="predicted"/>
<name>A0ABR2HE72_9EUKA</name>
<evidence type="ECO:0000313" key="4">
    <source>
        <dbReference type="Proteomes" id="UP001470230"/>
    </source>
</evidence>
<gene>
    <name evidence="3" type="ORF">M9Y10_021135</name>
</gene>
<feature type="coiled-coil region" evidence="1">
    <location>
        <begin position="174"/>
        <end position="208"/>
    </location>
</feature>
<accession>A0ABR2HE72</accession>
<reference evidence="3 4" key="1">
    <citation type="submission" date="2024-04" db="EMBL/GenBank/DDBJ databases">
        <title>Tritrichomonas musculus Genome.</title>
        <authorList>
            <person name="Alves-Ferreira E."/>
            <person name="Grigg M."/>
            <person name="Lorenzi H."/>
            <person name="Galac M."/>
        </authorList>
    </citation>
    <scope>NUCLEOTIDE SEQUENCE [LARGE SCALE GENOMIC DNA]</scope>
    <source>
        <strain evidence="3 4">EAF2021</strain>
    </source>
</reference>
<feature type="compositionally biased region" description="Acidic residues" evidence="2">
    <location>
        <begin position="455"/>
        <end position="464"/>
    </location>
</feature>
<feature type="compositionally biased region" description="Polar residues" evidence="2">
    <location>
        <begin position="351"/>
        <end position="365"/>
    </location>
</feature>
<feature type="region of interest" description="Disordered" evidence="2">
    <location>
        <begin position="213"/>
        <end position="261"/>
    </location>
</feature>
<organism evidence="3 4">
    <name type="scientific">Tritrichomonas musculus</name>
    <dbReference type="NCBI Taxonomy" id="1915356"/>
    <lineage>
        <taxon>Eukaryota</taxon>
        <taxon>Metamonada</taxon>
        <taxon>Parabasalia</taxon>
        <taxon>Tritrichomonadida</taxon>
        <taxon>Tritrichomonadidae</taxon>
        <taxon>Tritrichomonas</taxon>
    </lineage>
</organism>
<sequence>MVKRFFLKNVNKIYSNKIMKNNDSIVGGNHKYLQVSINTDNVKEILLFLYNEVTQQRNDLNSLTNKFTELQKSDKTSKLDQNLDEYCIETNKKFEEFNATINSLLKSFTTHQECMKEQIKKVNNDIQKNVTNKFELLENKIAPLYPLLERIGKLQTLCDEVLSDNLALDRLKHLKNYEDDIAQLKIKIQNLEESQKKLNNGIKQATIRKGGSFTAGRVSLSNNSEKNKNSITQNDNNNDNNIDKNETNNNNDKKIATTDNLNSDNKNLLEIQKEAPTTKSDQKKIINNNYDRYIEQTNSQKNKKSSNNTGNNHDCSNHLYNFEDHSNLNKSAQNKNTSSNNTSQSIEKGGPTSNSVKSNDNSPNKTDSHPTKESSRKNDNFYDRLNSKKARTETHKAKGNQDNTQTNSNSKTSQNNSSLSGREGRRVFSNSPRAASKNYPHYSLNHSDHQRIENSENDQSDYDSDISNELEALKELLTLQSQQLSSLMQPDSLLLSTIAKIVSEMLEKRKSEIDGQNDIKLQHIYGEMQRNIDAMRAQVESANEKIDNCATKNELINVADDLLSNTMTDNGVNTSIGATPLCYCLACGKPKSSVSTLSRMTKVNSPLFLDRGFRTILNYKPISESVSFSQEQNHNTNPGARVKLLIGEKSKSMNTIPKMLSKTAKPPPLPINDLESPDSNL</sequence>